<dbReference type="AlphaFoldDB" id="A0A0A2G7E9"/>
<gene>
    <name evidence="4" type="ORF">HQ36_01725</name>
</gene>
<dbReference type="InterPro" id="IPR026444">
    <property type="entry name" value="Secre_tail"/>
</dbReference>
<keyword evidence="5" id="KW-1185">Reference proteome</keyword>
<dbReference type="EMBL" id="JQZW01000002">
    <property type="protein sequence ID" value="KGN99196.1"/>
    <property type="molecule type" value="Genomic_DNA"/>
</dbReference>
<accession>A0A0A2G7E9</accession>
<sequence length="810" mass="89459">MKRETTLHPYVALLCLTLIGLMLPHTLQAEGRIRLKTDKAINQSIGIKIKANGSIRVSGATGKFKNGSTVYYKLSAQEVTFEGEILQFENLMGEITTLHLENTTSLQELNVNFNKIEQIDLSACPQLTYINVMSNQLTRLDLSSNPLLTSINLAQNKVSELNIEACTAVASLDCGNNALSSLNLSNNTQLGALNCSFNKLSTLNLSALTALKQLNCAKNELTQLDISHNRELEILSCFLNPLEDMDFTHNGTLVIVDCGLSSIRQLDLSPLKALSILDVSGCQLTSLDVSHNKELTRLNCHQNKLTALSVANNPKIKKISCYENEIKGEKMTQLMRSLRSLDGQPIDPRQGEGEVLVINTQSPNEKNICTKSQVALALGKDWLTKDLNGKYQNRIDYSGSEDEVMTDYIAFSHGKAVGSKIKMKINANEAVTIEGATGTWVNGQEITYTVDLPRILIQGKVTSLECSDAEMTNIDLSSCPTLRYLDISINKIPQLDLSKVVQLEQLKCEYNPLEQLDLSHNPKISKIWCYATLLRSIDVRQCPELELLSCNDCKLTQLDLTHNRKLSKLSCSGNALGTLDLSQNSELEVLWCAMTGLQTLDLTPFAKLRQVLCQANSLTSIELSHNPTLTLFWGSSNQFTSLDFSHNPQLLEAFFYDNRIDESHMEQLIASLPQRTASDQAGLIVIQPNSTTEQNICRVEQVDKAKAKHYKVYAALNSNATAKEEYPGSVDCELIGITAVRCYPNPASHFVQISQATPSSTIRLIDASGNLLLEERTSDMGDAQLDVRHLPAGSYLLIVGNATHRLLIAH</sequence>
<evidence type="ECO:0000256" key="1">
    <source>
        <dbReference type="ARBA" id="ARBA00022614"/>
    </source>
</evidence>
<dbReference type="PROSITE" id="PS51450">
    <property type="entry name" value="LRR"/>
    <property type="match status" value="1"/>
</dbReference>
<keyword evidence="1" id="KW-0433">Leucine-rich repeat</keyword>
<dbReference type="InterPro" id="IPR052574">
    <property type="entry name" value="CDIRP"/>
</dbReference>
<protein>
    <recommendedName>
        <fullName evidence="3">Secretion system C-terminal sorting domain-containing protein</fullName>
    </recommendedName>
</protein>
<evidence type="ECO:0000256" key="2">
    <source>
        <dbReference type="ARBA" id="ARBA00022737"/>
    </source>
</evidence>
<dbReference type="eggNOG" id="COG4886">
    <property type="taxonomic scope" value="Bacteria"/>
</dbReference>
<dbReference type="STRING" id="266762.HQ36_01725"/>
<evidence type="ECO:0000259" key="3">
    <source>
        <dbReference type="Pfam" id="PF18962"/>
    </source>
</evidence>
<keyword evidence="2" id="KW-0677">Repeat</keyword>
<dbReference type="PANTHER" id="PTHR47566">
    <property type="match status" value="1"/>
</dbReference>
<dbReference type="SUPFAM" id="SSF52058">
    <property type="entry name" value="L domain-like"/>
    <property type="match status" value="2"/>
</dbReference>
<dbReference type="Gene3D" id="3.80.10.10">
    <property type="entry name" value="Ribonuclease Inhibitor"/>
    <property type="match status" value="3"/>
</dbReference>
<evidence type="ECO:0000313" key="5">
    <source>
        <dbReference type="Proteomes" id="UP000030134"/>
    </source>
</evidence>
<reference evidence="4 5" key="1">
    <citation type="submission" date="2014-08" db="EMBL/GenBank/DDBJ databases">
        <title>Porphyromonas gingivicanis strain:COT-022_OH1391 Genome sequencing.</title>
        <authorList>
            <person name="Wallis C."/>
            <person name="Deusch O."/>
            <person name="O'Flynn C."/>
            <person name="Davis I."/>
            <person name="Jospin G."/>
            <person name="Darling A.E."/>
            <person name="Coil D.A."/>
            <person name="Alexiev A."/>
            <person name="Horsfall A."/>
            <person name="Kirkwood N."/>
            <person name="Harris S."/>
            <person name="Eisen J.A."/>
        </authorList>
    </citation>
    <scope>NUCLEOTIDE SEQUENCE [LARGE SCALE GENOMIC DNA]</scope>
    <source>
        <strain evidence="5">COT-022 OH1391</strain>
    </source>
</reference>
<dbReference type="RefSeq" id="WP_036882876.1">
    <property type="nucleotide sequence ID" value="NZ_JQZW01000002.1"/>
</dbReference>
<dbReference type="Proteomes" id="UP000030134">
    <property type="component" value="Unassembled WGS sequence"/>
</dbReference>
<comment type="caution">
    <text evidence="4">The sequence shown here is derived from an EMBL/GenBank/DDBJ whole genome shotgun (WGS) entry which is preliminary data.</text>
</comment>
<name>A0A0A2G7E9_9PORP</name>
<dbReference type="Pfam" id="PF18962">
    <property type="entry name" value="Por_Secre_tail"/>
    <property type="match status" value="1"/>
</dbReference>
<proteinExistence type="predicted"/>
<feature type="domain" description="Secretion system C-terminal sorting" evidence="3">
    <location>
        <begin position="743"/>
        <end position="803"/>
    </location>
</feature>
<dbReference type="OrthoDB" id="1089469at2"/>
<dbReference type="PANTHER" id="PTHR47566:SF1">
    <property type="entry name" value="PROTEIN NUD1"/>
    <property type="match status" value="1"/>
</dbReference>
<dbReference type="GO" id="GO:0035591">
    <property type="term" value="F:signaling adaptor activity"/>
    <property type="evidence" value="ECO:0007669"/>
    <property type="project" value="TreeGrafter"/>
</dbReference>
<dbReference type="InterPro" id="IPR001611">
    <property type="entry name" value="Leu-rich_rpt"/>
</dbReference>
<evidence type="ECO:0000313" key="4">
    <source>
        <dbReference type="EMBL" id="KGN99196.1"/>
    </source>
</evidence>
<organism evidence="4 5">
    <name type="scientific">Porphyromonas gingivicanis</name>
    <dbReference type="NCBI Taxonomy" id="266762"/>
    <lineage>
        <taxon>Bacteria</taxon>
        <taxon>Pseudomonadati</taxon>
        <taxon>Bacteroidota</taxon>
        <taxon>Bacteroidia</taxon>
        <taxon>Bacteroidales</taxon>
        <taxon>Porphyromonadaceae</taxon>
        <taxon>Porphyromonas</taxon>
    </lineage>
</organism>
<dbReference type="InterPro" id="IPR032675">
    <property type="entry name" value="LRR_dom_sf"/>
</dbReference>
<dbReference type="NCBIfam" id="TIGR04183">
    <property type="entry name" value="Por_Secre_tail"/>
    <property type="match status" value="1"/>
</dbReference>